<keyword evidence="2" id="KW-1185">Reference proteome</keyword>
<comment type="caution">
    <text evidence="1">The sequence shown here is derived from an EMBL/GenBank/DDBJ whole genome shotgun (WGS) entry which is preliminary data.</text>
</comment>
<accession>A0A8H3X591</accession>
<dbReference type="OrthoDB" id="2415294at2759"/>
<dbReference type="EMBL" id="WTPW01002023">
    <property type="protein sequence ID" value="KAF0401375.1"/>
    <property type="molecule type" value="Genomic_DNA"/>
</dbReference>
<sequence length="189" mass="21340">MPTDYISHYLDLSVAKNLDVLQNWPSDDKIRVAIQYAYKQATTLAKDVLEMIINTQIRGFTTISENKEEDLEVKNEIKSTNLQSVNSLQETESIFISAAAAEIKEDNSFSDGCSQLAMILGSTQSQNINIEITIDIGVVNGVLKLSKLVNQRHHHEAYTSQRMEKRVVESSTFIPQVMDIQPYIISLFK</sequence>
<gene>
    <name evidence="1" type="ORF">F8M41_009475</name>
</gene>
<proteinExistence type="predicted"/>
<dbReference type="Proteomes" id="UP000439903">
    <property type="component" value="Unassembled WGS sequence"/>
</dbReference>
<name>A0A8H3X591_GIGMA</name>
<protein>
    <submittedName>
        <fullName evidence="1">Uncharacterized protein</fullName>
    </submittedName>
</protein>
<evidence type="ECO:0000313" key="1">
    <source>
        <dbReference type="EMBL" id="KAF0401375.1"/>
    </source>
</evidence>
<reference evidence="1 2" key="1">
    <citation type="journal article" date="2019" name="Environ. Microbiol.">
        <title>At the nexus of three kingdoms: the genome of the mycorrhizal fungus Gigaspora margarita provides insights into plant, endobacterial and fungal interactions.</title>
        <authorList>
            <person name="Venice F."/>
            <person name="Ghignone S."/>
            <person name="Salvioli di Fossalunga A."/>
            <person name="Amselem J."/>
            <person name="Novero M."/>
            <person name="Xianan X."/>
            <person name="Sedzielewska Toro K."/>
            <person name="Morin E."/>
            <person name="Lipzen A."/>
            <person name="Grigoriev I.V."/>
            <person name="Henrissat B."/>
            <person name="Martin F.M."/>
            <person name="Bonfante P."/>
        </authorList>
    </citation>
    <scope>NUCLEOTIDE SEQUENCE [LARGE SCALE GENOMIC DNA]</scope>
    <source>
        <strain evidence="1 2">BEG34</strain>
    </source>
</reference>
<organism evidence="1 2">
    <name type="scientific">Gigaspora margarita</name>
    <dbReference type="NCBI Taxonomy" id="4874"/>
    <lineage>
        <taxon>Eukaryota</taxon>
        <taxon>Fungi</taxon>
        <taxon>Fungi incertae sedis</taxon>
        <taxon>Mucoromycota</taxon>
        <taxon>Glomeromycotina</taxon>
        <taxon>Glomeromycetes</taxon>
        <taxon>Diversisporales</taxon>
        <taxon>Gigasporaceae</taxon>
        <taxon>Gigaspora</taxon>
    </lineage>
</organism>
<dbReference type="AlphaFoldDB" id="A0A8H3X591"/>
<evidence type="ECO:0000313" key="2">
    <source>
        <dbReference type="Proteomes" id="UP000439903"/>
    </source>
</evidence>